<reference evidence="10" key="2">
    <citation type="submission" date="2014-03" db="EMBL/GenBank/DDBJ databases">
        <authorList>
            <person name="Genoscope - CEA"/>
        </authorList>
    </citation>
    <scope>NUCLEOTIDE SEQUENCE</scope>
</reference>
<keyword evidence="8" id="KW-0479">Metal-binding</keyword>
<keyword evidence="4" id="KW-0963">Cytoplasm</keyword>
<organism evidence="10 11">
    <name type="scientific">Oncorhynchus mykiss</name>
    <name type="common">Rainbow trout</name>
    <name type="synonym">Salmo gairdneri</name>
    <dbReference type="NCBI Taxonomy" id="8022"/>
    <lineage>
        <taxon>Eukaryota</taxon>
        <taxon>Metazoa</taxon>
        <taxon>Chordata</taxon>
        <taxon>Craniata</taxon>
        <taxon>Vertebrata</taxon>
        <taxon>Euteleostomi</taxon>
        <taxon>Actinopterygii</taxon>
        <taxon>Neopterygii</taxon>
        <taxon>Teleostei</taxon>
        <taxon>Protacanthopterygii</taxon>
        <taxon>Salmoniformes</taxon>
        <taxon>Salmonidae</taxon>
        <taxon>Salmoninae</taxon>
        <taxon>Oncorhynchus</taxon>
    </lineage>
</organism>
<dbReference type="STRING" id="8022.A0A061A7H2"/>
<name>A0A061A7H2_ONCMY</name>
<dbReference type="PANTHER" id="PTHR24212">
    <property type="entry name" value="ZYXIN/TRIP6"/>
    <property type="match status" value="1"/>
</dbReference>
<dbReference type="GO" id="GO:0007229">
    <property type="term" value="P:integrin-mediated signaling pathway"/>
    <property type="evidence" value="ECO:0007669"/>
    <property type="project" value="TreeGrafter"/>
</dbReference>
<dbReference type="GO" id="GO:0005737">
    <property type="term" value="C:cytoplasm"/>
    <property type="evidence" value="ECO:0007669"/>
    <property type="project" value="TreeGrafter"/>
</dbReference>
<reference evidence="10" key="1">
    <citation type="journal article" date="2014" name="Nat. Commun.">
        <title>The rainbow trout genome provides novel insights into evolution after whole-genome duplication in vertebrates.</title>
        <authorList>
            <person name="Berthelot C."/>
            <person name="Brunet F."/>
            <person name="Chalopin D."/>
            <person name="Juanchich A."/>
            <person name="Bernard M."/>
            <person name="Noel B."/>
            <person name="Bento P."/>
            <person name="Da Silva C."/>
            <person name="Labadie K."/>
            <person name="Alberti A."/>
            <person name="Aury J.M."/>
            <person name="Louis A."/>
            <person name="Dehais P."/>
            <person name="Bardou P."/>
            <person name="Montfort J."/>
            <person name="Klopp C."/>
            <person name="Cabau C."/>
            <person name="Gaspin C."/>
            <person name="Thorgaard G.H."/>
            <person name="Boussaha M."/>
            <person name="Quillet E."/>
            <person name="Guyomard R."/>
            <person name="Galiana D."/>
            <person name="Bobe J."/>
            <person name="Volff J.N."/>
            <person name="Genet C."/>
            <person name="Wincker P."/>
            <person name="Jaillon O."/>
            <person name="Roest Crollius H."/>
            <person name="Guiguen Y."/>
        </authorList>
    </citation>
    <scope>NUCLEOTIDE SEQUENCE [LARGE SCALE GENOMIC DNA]</scope>
</reference>
<dbReference type="GO" id="GO:0001725">
    <property type="term" value="C:stress fiber"/>
    <property type="evidence" value="ECO:0007669"/>
    <property type="project" value="TreeGrafter"/>
</dbReference>
<sequence>YYRYEVRTTDLLHLKYYRCEDCSRPLSIEADADGCYPLDGRILCMKCHTQRAKAMQ</sequence>
<evidence type="ECO:0000256" key="4">
    <source>
        <dbReference type="ARBA" id="ARBA00022490"/>
    </source>
</evidence>
<dbReference type="Proteomes" id="UP000193380">
    <property type="component" value="Unassembled WGS sequence"/>
</dbReference>
<evidence type="ECO:0000256" key="8">
    <source>
        <dbReference type="ARBA" id="ARBA00023038"/>
    </source>
</evidence>
<dbReference type="Gene3D" id="2.10.110.10">
    <property type="entry name" value="Cysteine Rich Protein"/>
    <property type="match status" value="1"/>
</dbReference>
<evidence type="ECO:0000256" key="5">
    <source>
        <dbReference type="ARBA" id="ARBA00022737"/>
    </source>
</evidence>
<keyword evidence="8" id="KW-0440">LIM domain</keyword>
<dbReference type="GO" id="GO:0007155">
    <property type="term" value="P:cell adhesion"/>
    <property type="evidence" value="ECO:0007669"/>
    <property type="project" value="UniProtKB-KW"/>
</dbReference>
<keyword evidence="9" id="KW-0206">Cytoskeleton</keyword>
<proteinExistence type="inferred from homology"/>
<gene>
    <name evidence="10" type="ORF">GSONMT00011982001</name>
</gene>
<dbReference type="EMBL" id="FR982370">
    <property type="protein sequence ID" value="CDR19039.1"/>
    <property type="molecule type" value="Genomic_DNA"/>
</dbReference>
<evidence type="ECO:0000256" key="7">
    <source>
        <dbReference type="ARBA" id="ARBA00022949"/>
    </source>
</evidence>
<evidence type="ECO:0000256" key="6">
    <source>
        <dbReference type="ARBA" id="ARBA00022889"/>
    </source>
</evidence>
<protein>
    <submittedName>
        <fullName evidence="10">Uncharacterized protein</fullName>
    </submittedName>
</protein>
<evidence type="ECO:0000313" key="10">
    <source>
        <dbReference type="EMBL" id="CDR19039.1"/>
    </source>
</evidence>
<comment type="similarity">
    <text evidence="3">Belongs to the zyxin/ajuba family.</text>
</comment>
<dbReference type="GO" id="GO:0007179">
    <property type="term" value="P:transforming growth factor beta receptor signaling pathway"/>
    <property type="evidence" value="ECO:0007669"/>
    <property type="project" value="TreeGrafter"/>
</dbReference>
<keyword evidence="5" id="KW-0677">Repeat</keyword>
<dbReference type="GO" id="GO:0005925">
    <property type="term" value="C:focal adhesion"/>
    <property type="evidence" value="ECO:0007669"/>
    <property type="project" value="UniProtKB-SubCell"/>
</dbReference>
<accession>A0A061A7H2</accession>
<dbReference type="PANTHER" id="PTHR24212:SF1">
    <property type="entry name" value="ZYXIN"/>
    <property type="match status" value="1"/>
</dbReference>
<dbReference type="AlphaFoldDB" id="A0A061A7H2"/>
<evidence type="ECO:0000313" key="11">
    <source>
        <dbReference type="Proteomes" id="UP000193380"/>
    </source>
</evidence>
<keyword evidence="6" id="KW-0130">Cell adhesion</keyword>
<evidence type="ECO:0000256" key="2">
    <source>
        <dbReference type="ARBA" id="ARBA00004246"/>
    </source>
</evidence>
<evidence type="ECO:0000256" key="9">
    <source>
        <dbReference type="ARBA" id="ARBA00023212"/>
    </source>
</evidence>
<dbReference type="FunFam" id="2.10.110.10:FF:000057">
    <property type="entry name" value="Zyxin"/>
    <property type="match status" value="1"/>
</dbReference>
<keyword evidence="7" id="KW-0965">Cell junction</keyword>
<feature type="non-terminal residue" evidence="10">
    <location>
        <position position="1"/>
    </location>
</feature>
<dbReference type="PaxDb" id="8022-A0A061A7H2"/>
<evidence type="ECO:0000256" key="3">
    <source>
        <dbReference type="ARBA" id="ARBA00009611"/>
    </source>
</evidence>
<keyword evidence="8" id="KW-0862">Zinc</keyword>
<comment type="subcellular location">
    <subcellularLocation>
        <location evidence="2">Cell junction</location>
        <location evidence="2">Focal adhesion</location>
    </subcellularLocation>
    <subcellularLocation>
        <location evidence="1">Cytoplasm</location>
        <location evidence="1">Cytoskeleton</location>
    </subcellularLocation>
</comment>
<evidence type="ECO:0000256" key="1">
    <source>
        <dbReference type="ARBA" id="ARBA00004245"/>
    </source>
</evidence>